<reference evidence="2" key="1">
    <citation type="submission" date="2017-09" db="EMBL/GenBank/DDBJ databases">
        <title>Depth-based differentiation of microbial function through sediment-hosted aquifers and enrichment of novel symbionts in the deep terrestrial subsurface.</title>
        <authorList>
            <person name="Probst A.J."/>
            <person name="Ladd B."/>
            <person name="Jarett J.K."/>
            <person name="Geller-Mcgrath D.E."/>
            <person name="Sieber C.M.K."/>
            <person name="Emerson J.B."/>
            <person name="Anantharaman K."/>
            <person name="Thomas B.C."/>
            <person name="Malmstrom R."/>
            <person name="Stieglmeier M."/>
            <person name="Klingl A."/>
            <person name="Woyke T."/>
            <person name="Ryan C.M."/>
            <person name="Banfield J.F."/>
        </authorList>
    </citation>
    <scope>NUCLEOTIDE SEQUENCE [LARGE SCALE GENOMIC DNA]</scope>
</reference>
<dbReference type="EMBL" id="PFSI01000028">
    <property type="protein sequence ID" value="PJC24637.1"/>
    <property type="molecule type" value="Genomic_DNA"/>
</dbReference>
<dbReference type="Proteomes" id="UP000230251">
    <property type="component" value="Unassembled WGS sequence"/>
</dbReference>
<evidence type="ECO:0000313" key="2">
    <source>
        <dbReference type="Proteomes" id="UP000230251"/>
    </source>
</evidence>
<protein>
    <submittedName>
        <fullName evidence="1">Uncharacterized protein</fullName>
    </submittedName>
</protein>
<name>A0A2M8EPN3_9BACT</name>
<evidence type="ECO:0000313" key="1">
    <source>
        <dbReference type="EMBL" id="PJC24637.1"/>
    </source>
</evidence>
<organism evidence="1 2">
    <name type="scientific">Candidatus Uhrbacteria bacterium CG_4_9_14_0_2_um_filter_41_50</name>
    <dbReference type="NCBI Taxonomy" id="1975031"/>
    <lineage>
        <taxon>Bacteria</taxon>
        <taxon>Candidatus Uhriibacteriota</taxon>
    </lineage>
</organism>
<proteinExistence type="predicted"/>
<gene>
    <name evidence="1" type="ORF">CO057_01670</name>
</gene>
<accession>A0A2M8EPN3</accession>
<comment type="caution">
    <text evidence="1">The sequence shown here is derived from an EMBL/GenBank/DDBJ whole genome shotgun (WGS) entry which is preliminary data.</text>
</comment>
<sequence>MITLIVRLDGSYSYSGLGSYDGQIPAPESSQAVVIAAAVLTAFRDLQEKEIVHRRQAWRVRDAPDAFSSSRGLRLDEGYVRACAGLSSSSKEMKEFRFRFTFEDVREPAEPFVLSKKSAEVTQAAK</sequence>
<dbReference type="AlphaFoldDB" id="A0A2M8EPN3"/>